<comment type="caution">
    <text evidence="9">The sequence shown here is derived from an EMBL/GenBank/DDBJ whole genome shotgun (WGS) entry which is preliminary data.</text>
</comment>
<dbReference type="PANTHER" id="PTHR20854">
    <property type="entry name" value="INOSITOL MONOPHOSPHATASE"/>
    <property type="match status" value="1"/>
</dbReference>
<dbReference type="InterPro" id="IPR020552">
    <property type="entry name" value="Inositol_monoPase_Li-sen"/>
</dbReference>
<proteinExistence type="inferred from homology"/>
<dbReference type="GO" id="GO:0046872">
    <property type="term" value="F:metal ion binding"/>
    <property type="evidence" value="ECO:0007669"/>
    <property type="project" value="UniProtKB-KW"/>
</dbReference>
<keyword evidence="10" id="KW-1185">Reference proteome</keyword>
<evidence type="ECO:0000256" key="2">
    <source>
        <dbReference type="ARBA" id="ARBA00005152"/>
    </source>
</evidence>
<evidence type="ECO:0000256" key="6">
    <source>
        <dbReference type="ARBA" id="ARBA00022801"/>
    </source>
</evidence>
<dbReference type="PRINTS" id="PR00377">
    <property type="entry name" value="IMPHPHTASES"/>
</dbReference>
<dbReference type="SUPFAM" id="SSF56655">
    <property type="entry name" value="Carbohydrate phosphatase"/>
    <property type="match status" value="1"/>
</dbReference>
<dbReference type="Pfam" id="PF00459">
    <property type="entry name" value="Inositol_P"/>
    <property type="match status" value="1"/>
</dbReference>
<evidence type="ECO:0000256" key="1">
    <source>
        <dbReference type="ARBA" id="ARBA00001946"/>
    </source>
</evidence>
<evidence type="ECO:0000313" key="10">
    <source>
        <dbReference type="Proteomes" id="UP001196413"/>
    </source>
</evidence>
<dbReference type="Gene3D" id="3.40.190.80">
    <property type="match status" value="1"/>
</dbReference>
<dbReference type="EMBL" id="JAHQIW010003252">
    <property type="protein sequence ID" value="KAJ1357898.1"/>
    <property type="molecule type" value="Genomic_DNA"/>
</dbReference>
<dbReference type="GO" id="GO:0007165">
    <property type="term" value="P:signal transduction"/>
    <property type="evidence" value="ECO:0007669"/>
    <property type="project" value="TreeGrafter"/>
</dbReference>
<comment type="cofactor">
    <cofactor evidence="1 8">
        <name>Mg(2+)</name>
        <dbReference type="ChEBI" id="CHEBI:18420"/>
    </cofactor>
</comment>
<dbReference type="AlphaFoldDB" id="A0AAD5QMS6"/>
<dbReference type="GO" id="GO:0008934">
    <property type="term" value="F:inositol monophosphate 1-phosphatase activity"/>
    <property type="evidence" value="ECO:0007669"/>
    <property type="project" value="TreeGrafter"/>
</dbReference>
<dbReference type="Proteomes" id="UP001196413">
    <property type="component" value="Unassembled WGS sequence"/>
</dbReference>
<sequence length="223" mass="24219">MALRISFTGPFNLVDQSSYEFFEFCPAFAYEKASRHLKMVDIEFLIPIVAICVGLAINKELRAGIVYNPVTHELFFAQVGCGAFKNGLPIHVSATTALNRSLIMATLAIHNYNKFGESWLDIAQSNLRRQVEAGIRGHRCFGSAAMNIMMIAQGACDAMVEYGLHAWDIAAAAVIVSEAGGCVIDPTGAPFNVMSRKILCASTKELAISLSNILTHADFEPEG</sequence>
<dbReference type="Gene3D" id="3.30.540.10">
    <property type="entry name" value="Fructose-1,6-Bisphosphatase, subunit A, domain 1"/>
    <property type="match status" value="1"/>
</dbReference>
<evidence type="ECO:0000256" key="5">
    <source>
        <dbReference type="ARBA" id="ARBA00022723"/>
    </source>
</evidence>
<comment type="pathway">
    <text evidence="2">Polyol metabolism; myo-inositol biosynthesis; myo-inositol from D-glucose 6-phosphate: step 2/2.</text>
</comment>
<name>A0AAD5QMS6_PARTN</name>
<evidence type="ECO:0000256" key="3">
    <source>
        <dbReference type="ARBA" id="ARBA00009759"/>
    </source>
</evidence>
<dbReference type="GO" id="GO:0046854">
    <property type="term" value="P:phosphatidylinositol phosphate biosynthetic process"/>
    <property type="evidence" value="ECO:0007669"/>
    <property type="project" value="InterPro"/>
</dbReference>
<comment type="similarity">
    <text evidence="3">Belongs to the inositol monophosphatase superfamily.</text>
</comment>
<dbReference type="GO" id="GO:0006020">
    <property type="term" value="P:inositol metabolic process"/>
    <property type="evidence" value="ECO:0007669"/>
    <property type="project" value="TreeGrafter"/>
</dbReference>
<evidence type="ECO:0000256" key="7">
    <source>
        <dbReference type="ARBA" id="ARBA00022842"/>
    </source>
</evidence>
<evidence type="ECO:0000313" key="9">
    <source>
        <dbReference type="EMBL" id="KAJ1357898.1"/>
    </source>
</evidence>
<dbReference type="PANTHER" id="PTHR20854:SF4">
    <property type="entry name" value="INOSITOL-1-MONOPHOSPHATASE-RELATED"/>
    <property type="match status" value="1"/>
</dbReference>
<feature type="binding site" evidence="8">
    <location>
        <position position="168"/>
    </location>
    <ligand>
        <name>Mg(2+)</name>
        <dbReference type="ChEBI" id="CHEBI:18420"/>
        <label>1</label>
        <note>catalytic</note>
    </ligand>
</feature>
<dbReference type="PRINTS" id="PR00378">
    <property type="entry name" value="LIIMPHPHTASE"/>
</dbReference>
<dbReference type="EC" id="3.1.3.25" evidence="4"/>
<organism evidence="9 10">
    <name type="scientific">Parelaphostrongylus tenuis</name>
    <name type="common">Meningeal worm</name>
    <dbReference type="NCBI Taxonomy" id="148309"/>
    <lineage>
        <taxon>Eukaryota</taxon>
        <taxon>Metazoa</taxon>
        <taxon>Ecdysozoa</taxon>
        <taxon>Nematoda</taxon>
        <taxon>Chromadorea</taxon>
        <taxon>Rhabditida</taxon>
        <taxon>Rhabditina</taxon>
        <taxon>Rhabditomorpha</taxon>
        <taxon>Strongyloidea</taxon>
        <taxon>Metastrongylidae</taxon>
        <taxon>Parelaphostrongylus</taxon>
    </lineage>
</organism>
<evidence type="ECO:0000256" key="8">
    <source>
        <dbReference type="PIRSR" id="PIRSR600760-2"/>
    </source>
</evidence>
<keyword evidence="5 8" id="KW-0479">Metal-binding</keyword>
<dbReference type="InterPro" id="IPR020550">
    <property type="entry name" value="Inositol_monophosphatase_CS"/>
</dbReference>
<dbReference type="FunFam" id="3.40.190.80:FF:000002">
    <property type="entry name" value="Inositol-1-monophosphatase"/>
    <property type="match status" value="1"/>
</dbReference>
<dbReference type="InterPro" id="IPR000760">
    <property type="entry name" value="Inositol_monophosphatase-like"/>
</dbReference>
<evidence type="ECO:0000256" key="4">
    <source>
        <dbReference type="ARBA" id="ARBA00013106"/>
    </source>
</evidence>
<accession>A0AAD5QMS6</accession>
<reference evidence="9" key="1">
    <citation type="submission" date="2021-06" db="EMBL/GenBank/DDBJ databases">
        <title>Parelaphostrongylus tenuis whole genome reference sequence.</title>
        <authorList>
            <person name="Garwood T.J."/>
            <person name="Larsen P.A."/>
            <person name="Fountain-Jones N.M."/>
            <person name="Garbe J.R."/>
            <person name="Macchietto M.G."/>
            <person name="Kania S.A."/>
            <person name="Gerhold R.W."/>
            <person name="Richards J.E."/>
            <person name="Wolf T.M."/>
        </authorList>
    </citation>
    <scope>NUCLEOTIDE SEQUENCE</scope>
    <source>
        <strain evidence="9">MNPRO001-30</strain>
        <tissue evidence="9">Meninges</tissue>
    </source>
</reference>
<protein>
    <recommendedName>
        <fullName evidence="4">inositol-phosphate phosphatase</fullName>
        <ecNumber evidence="4">3.1.3.25</ecNumber>
    </recommendedName>
</protein>
<gene>
    <name evidence="9" type="primary">TTX7_1</name>
    <name evidence="9" type="ORF">KIN20_016162</name>
</gene>
<keyword evidence="7 8" id="KW-0460">Magnesium</keyword>
<keyword evidence="6" id="KW-0378">Hydrolase</keyword>
<dbReference type="PROSITE" id="PS00630">
    <property type="entry name" value="IMP_2"/>
    <property type="match status" value="1"/>
</dbReference>